<sequence length="422" mass="47097">MGVTCVIDFDNNPYGTYFAGQVVTGKVTLKLDKLKLAKAVTLNINGFAETHWTESRGTGKDRTTDTYRGREDYIASQTYLVGSNFSTEVSLEPGVHVYNFTCQIPATCPSSIEGHFGRIRYMTKVSIVRPWKFDQSYTRCFTVLKMMDLNYDSPLLRVPAHCESLKTYCCWPCTSDPLQLQLTLPQTGFVPGQICIVDMLVTNDSHIRVEQLQISLVMMVTYHASHFARTSSKNERIVVTKLMGDPVPNHCKKQFKYSLRLPATPPTCFNLCRIIQIAYQVEVEAKVKGFHRNEVVKVPLTIGSVPLTEHLQMQPRNLQSYPAQTLDVAGLEYSSEIATAPPGSPGIPPPNYEEAVHMRSTLGGKTNEEFEGSAPPNTISLDGSDFSPRYPIFNIPTAPMDVTDNNNENFNSDSNANKGTWL</sequence>
<protein>
    <submittedName>
        <fullName evidence="6">Arrestin domain-containing protein 2-like</fullName>
    </submittedName>
</protein>
<dbReference type="InterPro" id="IPR011021">
    <property type="entry name" value="Arrestin-like_N"/>
</dbReference>
<evidence type="ECO:0000256" key="2">
    <source>
        <dbReference type="ARBA" id="ARBA00022606"/>
    </source>
</evidence>
<dbReference type="PANTHER" id="PTHR11188">
    <property type="entry name" value="ARRESTIN DOMAIN CONTAINING PROTEIN"/>
    <property type="match status" value="1"/>
</dbReference>
<dbReference type="SUPFAM" id="SSF81296">
    <property type="entry name" value="E set domains"/>
    <property type="match status" value="2"/>
</dbReference>
<dbReference type="Gene3D" id="2.60.40.640">
    <property type="match status" value="2"/>
</dbReference>
<keyword evidence="5" id="KW-1185">Reference proteome</keyword>
<keyword evidence="2" id="KW-0716">Sensory transduction</keyword>
<dbReference type="GO" id="GO:0005737">
    <property type="term" value="C:cytoplasm"/>
    <property type="evidence" value="ECO:0007669"/>
    <property type="project" value="TreeGrafter"/>
</dbReference>
<dbReference type="InterPro" id="IPR050357">
    <property type="entry name" value="Arrestin_domain-protein"/>
</dbReference>
<evidence type="ECO:0000313" key="6">
    <source>
        <dbReference type="RefSeq" id="XP_034116206.2"/>
    </source>
</evidence>
<dbReference type="InterPro" id="IPR014752">
    <property type="entry name" value="Arrestin-like_C"/>
</dbReference>
<dbReference type="InterPro" id="IPR011022">
    <property type="entry name" value="Arrestin_C-like"/>
</dbReference>
<proteinExistence type="inferred from homology"/>
<dbReference type="Proteomes" id="UP000515160">
    <property type="component" value="Chromosome 2R"/>
</dbReference>
<organism evidence="5 6">
    <name type="scientific">Drosophila albomicans</name>
    <name type="common">Fruit fly</name>
    <dbReference type="NCBI Taxonomy" id="7291"/>
    <lineage>
        <taxon>Eukaryota</taxon>
        <taxon>Metazoa</taxon>
        <taxon>Ecdysozoa</taxon>
        <taxon>Arthropoda</taxon>
        <taxon>Hexapoda</taxon>
        <taxon>Insecta</taxon>
        <taxon>Pterygota</taxon>
        <taxon>Neoptera</taxon>
        <taxon>Endopterygota</taxon>
        <taxon>Diptera</taxon>
        <taxon>Brachycera</taxon>
        <taxon>Muscomorpha</taxon>
        <taxon>Ephydroidea</taxon>
        <taxon>Drosophilidae</taxon>
        <taxon>Drosophila</taxon>
    </lineage>
</organism>
<dbReference type="GeneID" id="117575877"/>
<evidence type="ECO:0000256" key="3">
    <source>
        <dbReference type="SAM" id="MobiDB-lite"/>
    </source>
</evidence>
<dbReference type="InterPro" id="IPR014756">
    <property type="entry name" value="Ig_E-set"/>
</dbReference>
<dbReference type="SMART" id="SM01017">
    <property type="entry name" value="Arrestin_C"/>
    <property type="match status" value="1"/>
</dbReference>
<gene>
    <name evidence="6" type="primary">LOC117575877</name>
</gene>
<comment type="similarity">
    <text evidence="1">Belongs to the arrestin family.</text>
</comment>
<evidence type="ECO:0000256" key="1">
    <source>
        <dbReference type="ARBA" id="ARBA00005298"/>
    </source>
</evidence>
<dbReference type="Pfam" id="PF00339">
    <property type="entry name" value="Arrestin_N"/>
    <property type="match status" value="1"/>
</dbReference>
<reference evidence="6" key="1">
    <citation type="submission" date="2025-08" db="UniProtKB">
        <authorList>
            <consortium name="RefSeq"/>
        </authorList>
    </citation>
    <scope>IDENTIFICATION</scope>
    <source>
        <strain evidence="6">15112-1751.03</strain>
        <tissue evidence="6">Whole Adult</tissue>
    </source>
</reference>
<dbReference type="OrthoDB" id="2333384at2759"/>
<dbReference type="RefSeq" id="XP_034116206.2">
    <property type="nucleotide sequence ID" value="XM_034260315.2"/>
</dbReference>
<dbReference type="GO" id="GO:0015031">
    <property type="term" value="P:protein transport"/>
    <property type="evidence" value="ECO:0007669"/>
    <property type="project" value="TreeGrafter"/>
</dbReference>
<feature type="region of interest" description="Disordered" evidence="3">
    <location>
        <begin position="403"/>
        <end position="422"/>
    </location>
</feature>
<evidence type="ECO:0000313" key="5">
    <source>
        <dbReference type="Proteomes" id="UP000515160"/>
    </source>
</evidence>
<accession>A0A6P8XI97</accession>
<dbReference type="AlphaFoldDB" id="A0A6P8XI97"/>
<feature type="domain" description="Arrestin C-terminal-like" evidence="4">
    <location>
        <begin position="174"/>
        <end position="307"/>
    </location>
</feature>
<feature type="compositionally biased region" description="Low complexity" evidence="3">
    <location>
        <begin position="404"/>
        <end position="422"/>
    </location>
</feature>
<dbReference type="Pfam" id="PF02752">
    <property type="entry name" value="Arrestin_C"/>
    <property type="match status" value="1"/>
</dbReference>
<name>A0A6P8XI97_DROAB</name>
<evidence type="ECO:0000259" key="4">
    <source>
        <dbReference type="SMART" id="SM01017"/>
    </source>
</evidence>
<dbReference type="PANTHER" id="PTHR11188:SF167">
    <property type="entry name" value="ARRESTIN C-TERMINAL-LIKE DOMAIN-CONTAINING PROTEIN-RELATED"/>
    <property type="match status" value="1"/>
</dbReference>